<proteinExistence type="predicted"/>
<keyword evidence="2" id="KW-1185">Reference proteome</keyword>
<organism evidence="1 2">
    <name type="scientific">Streptomyces vastus</name>
    <dbReference type="NCBI Taxonomy" id="285451"/>
    <lineage>
        <taxon>Bacteria</taxon>
        <taxon>Bacillati</taxon>
        <taxon>Actinomycetota</taxon>
        <taxon>Actinomycetes</taxon>
        <taxon>Kitasatosporales</taxon>
        <taxon>Streptomycetaceae</taxon>
        <taxon>Streptomyces</taxon>
    </lineage>
</organism>
<protein>
    <submittedName>
        <fullName evidence="1">2OG-Fe(II) oxygenase</fullName>
    </submittedName>
</protein>
<evidence type="ECO:0000313" key="2">
    <source>
        <dbReference type="Proteomes" id="UP001500151"/>
    </source>
</evidence>
<accession>A0ABP6E6J9</accession>
<evidence type="ECO:0000313" key="1">
    <source>
        <dbReference type="EMBL" id="GAA2661336.1"/>
    </source>
</evidence>
<name>A0ABP6E6J9_9ACTN</name>
<dbReference type="Proteomes" id="UP001500151">
    <property type="component" value="Unassembled WGS sequence"/>
</dbReference>
<sequence length="266" mass="28917">MTGDHRMLTLAGLAKGCLEPLVAGDVLAIRVSGFTDPAEAHGMAHRLAAHPSLSAYRNTPELVRVGESHYETHDVDGSTNGRALAEYLRNADPLMEEIRACCAPSPSPLDVLWRDLDAFYGLERARIDDRPMFAGVCRVFPEGSELLPHNDRLSRDAPGLPLGRELDAQLAANIYLQVPERGGELQLWDLRPDEAQLAAWSASDSEYGTDRALVPPPSCVLPVTAGDLVLIDATKLHAVSRQEQGARIGLSCFLGVRHGRPLVCWS</sequence>
<dbReference type="EMBL" id="BAAASJ010000120">
    <property type="protein sequence ID" value="GAA2661336.1"/>
    <property type="molecule type" value="Genomic_DNA"/>
</dbReference>
<reference evidence="2" key="1">
    <citation type="journal article" date="2019" name="Int. J. Syst. Evol. Microbiol.">
        <title>The Global Catalogue of Microorganisms (GCM) 10K type strain sequencing project: providing services to taxonomists for standard genome sequencing and annotation.</title>
        <authorList>
            <consortium name="The Broad Institute Genomics Platform"/>
            <consortium name="The Broad Institute Genome Sequencing Center for Infectious Disease"/>
            <person name="Wu L."/>
            <person name="Ma J."/>
        </authorList>
    </citation>
    <scope>NUCLEOTIDE SEQUENCE [LARGE SCALE GENOMIC DNA]</scope>
    <source>
        <strain evidence="2">JCM 4524</strain>
    </source>
</reference>
<gene>
    <name evidence="1" type="ORF">GCM10010307_79520</name>
</gene>
<dbReference type="Gene3D" id="2.60.120.620">
    <property type="entry name" value="q2cbj1_9rhob like domain"/>
    <property type="match status" value="1"/>
</dbReference>
<comment type="caution">
    <text evidence="1">The sequence shown here is derived from an EMBL/GenBank/DDBJ whole genome shotgun (WGS) entry which is preliminary data.</text>
</comment>
<dbReference type="RefSeq" id="WP_344396310.1">
    <property type="nucleotide sequence ID" value="NZ_BAAASJ010000120.1"/>
</dbReference>